<organism evidence="1 2">
    <name type="scientific">Mycena alexandri</name>
    <dbReference type="NCBI Taxonomy" id="1745969"/>
    <lineage>
        <taxon>Eukaryota</taxon>
        <taxon>Fungi</taxon>
        <taxon>Dikarya</taxon>
        <taxon>Basidiomycota</taxon>
        <taxon>Agaricomycotina</taxon>
        <taxon>Agaricomycetes</taxon>
        <taxon>Agaricomycetidae</taxon>
        <taxon>Agaricales</taxon>
        <taxon>Marasmiineae</taxon>
        <taxon>Mycenaceae</taxon>
        <taxon>Mycena</taxon>
    </lineage>
</organism>
<evidence type="ECO:0000313" key="2">
    <source>
        <dbReference type="Proteomes" id="UP001218188"/>
    </source>
</evidence>
<name>A0AAD6S791_9AGAR</name>
<accession>A0AAD6S791</accession>
<protein>
    <submittedName>
        <fullName evidence="1">Uncharacterized protein</fullName>
    </submittedName>
</protein>
<evidence type="ECO:0000313" key="1">
    <source>
        <dbReference type="EMBL" id="KAJ7022154.1"/>
    </source>
</evidence>
<dbReference type="Proteomes" id="UP001218188">
    <property type="component" value="Unassembled WGS sequence"/>
</dbReference>
<dbReference type="EMBL" id="JARJCM010000215">
    <property type="protein sequence ID" value="KAJ7022154.1"/>
    <property type="molecule type" value="Genomic_DNA"/>
</dbReference>
<reference evidence="1" key="1">
    <citation type="submission" date="2023-03" db="EMBL/GenBank/DDBJ databases">
        <title>Massive genome expansion in bonnet fungi (Mycena s.s.) driven by repeated elements and novel gene families across ecological guilds.</title>
        <authorList>
            <consortium name="Lawrence Berkeley National Laboratory"/>
            <person name="Harder C.B."/>
            <person name="Miyauchi S."/>
            <person name="Viragh M."/>
            <person name="Kuo A."/>
            <person name="Thoen E."/>
            <person name="Andreopoulos B."/>
            <person name="Lu D."/>
            <person name="Skrede I."/>
            <person name="Drula E."/>
            <person name="Henrissat B."/>
            <person name="Morin E."/>
            <person name="Kohler A."/>
            <person name="Barry K."/>
            <person name="LaButti K."/>
            <person name="Morin E."/>
            <person name="Salamov A."/>
            <person name="Lipzen A."/>
            <person name="Mereny Z."/>
            <person name="Hegedus B."/>
            <person name="Baldrian P."/>
            <person name="Stursova M."/>
            <person name="Weitz H."/>
            <person name="Taylor A."/>
            <person name="Grigoriev I.V."/>
            <person name="Nagy L.G."/>
            <person name="Martin F."/>
            <person name="Kauserud H."/>
        </authorList>
    </citation>
    <scope>NUCLEOTIDE SEQUENCE</scope>
    <source>
        <strain evidence="1">CBHHK200</strain>
    </source>
</reference>
<gene>
    <name evidence="1" type="ORF">C8F04DRAFT_1194722</name>
</gene>
<dbReference type="AlphaFoldDB" id="A0AAD6S791"/>
<proteinExistence type="predicted"/>
<keyword evidence="2" id="KW-1185">Reference proteome</keyword>
<comment type="caution">
    <text evidence="1">The sequence shown here is derived from an EMBL/GenBank/DDBJ whole genome shotgun (WGS) entry which is preliminary data.</text>
</comment>
<sequence length="146" mass="15215">MRVRPCPLHLLPLAPPARTHPLSSPSYRSTKPTIIPTSHTVTATSPLSLPLHLVATDVNFALRTVTHPALLVLGDVLACAAAGEERYAGGAGTAPADDAFAARGGCAHGLDGATTMVSSFRECAWVAMTGTEKSEPEEEEMPGIEC</sequence>